<dbReference type="EMBL" id="AP009333">
    <property type="protein sequence ID" value="BAK59738.1"/>
    <property type="molecule type" value="Genomic_DNA"/>
</dbReference>
<dbReference type="Proteomes" id="UP000008520">
    <property type="component" value="Chromosome"/>
</dbReference>
<dbReference type="AlphaFoldDB" id="F9VBN7"/>
<gene>
    <name evidence="1" type="ordered locus">LCGL_0278</name>
</gene>
<reference evidence="1 2" key="1">
    <citation type="journal article" date="2011" name="PLoS ONE">
        <title>Complete genome sequence and comparative analysis of the fish pathogen Lactococcus garvieae.</title>
        <authorList>
            <person name="Morita H."/>
            <person name="Toh H."/>
            <person name="Oshima K."/>
            <person name="Yoshizaki M."/>
            <person name="Kawanishi M."/>
            <person name="Nakaya K."/>
            <person name="Suzuki T."/>
            <person name="Miyauchi E."/>
            <person name="Ishii Y."/>
            <person name="Tanabe S."/>
            <person name="Murakami M."/>
            <person name="Hattori M."/>
        </authorList>
    </citation>
    <scope>NUCLEOTIDE SEQUENCE [LARGE SCALE GENOMIC DNA]</scope>
    <source>
        <strain evidence="1 2">Lg2</strain>
    </source>
</reference>
<name>F9VBN7_LACGL</name>
<organism evidence="1 2">
    <name type="scientific">Lactococcus garvieae (strain Lg2)</name>
    <name type="common">Enterococcus seriolicida</name>
    <dbReference type="NCBI Taxonomy" id="420890"/>
    <lineage>
        <taxon>Bacteria</taxon>
        <taxon>Bacillati</taxon>
        <taxon>Bacillota</taxon>
        <taxon>Bacilli</taxon>
        <taxon>Lactobacillales</taxon>
        <taxon>Streptococcaceae</taxon>
        <taxon>Lactococcus</taxon>
    </lineage>
</organism>
<dbReference type="PATRIC" id="fig|420890.5.peg.275"/>
<dbReference type="HOGENOM" id="CLU_2880239_0_0_9"/>
<dbReference type="eggNOG" id="ENOG50308FQ">
    <property type="taxonomic scope" value="Bacteria"/>
</dbReference>
<protein>
    <submittedName>
        <fullName evidence="1">Uncharacterized protein</fullName>
    </submittedName>
</protein>
<keyword evidence="2" id="KW-1185">Reference proteome</keyword>
<evidence type="ECO:0000313" key="1">
    <source>
        <dbReference type="EMBL" id="BAK59738.1"/>
    </source>
</evidence>
<evidence type="ECO:0000313" key="2">
    <source>
        <dbReference type="Proteomes" id="UP000008520"/>
    </source>
</evidence>
<sequence>MCQKSYNKYMDNLRKAIEKMDIVTVDAAVKYSGLSRKVILDFIHKNPHLRIFDEQEQYWINENVDGHC</sequence>
<proteinExistence type="predicted"/>
<dbReference type="KEGG" id="lgv:LCGL_0278"/>
<accession>F9VBN7</accession>